<feature type="region of interest" description="Disordered" evidence="1">
    <location>
        <begin position="55"/>
        <end position="74"/>
    </location>
</feature>
<evidence type="ECO:0000256" key="1">
    <source>
        <dbReference type="SAM" id="MobiDB-lite"/>
    </source>
</evidence>
<gene>
    <name evidence="2" type="primary">39</name>
    <name evidence="2" type="ORF">SEA_BABYBACK_39</name>
</gene>
<sequence length="74" mass="8527">MSNPILVVDDAYTVYYHGRKFALASPPTMVMDHDPYSYRQRYMLSFEVCELPPPPPPKPKRTWATAMGLRRPNG</sequence>
<evidence type="ECO:0008006" key="3">
    <source>
        <dbReference type="Google" id="ProtNLM"/>
    </source>
</evidence>
<organism evidence="2">
    <name type="scientific">Mycobacterium phage BabyBack</name>
    <dbReference type="NCBI Taxonomy" id="3158877"/>
    <lineage>
        <taxon>Viruses</taxon>
        <taxon>Duplodnaviria</taxon>
        <taxon>Heunggongvirae</taxon>
        <taxon>Uroviricota</taxon>
        <taxon>Caudoviricetes</taxon>
    </lineage>
</organism>
<name>A0AAU8GUD6_9CAUD</name>
<reference evidence="2" key="1">
    <citation type="submission" date="2024-05" db="EMBL/GenBank/DDBJ databases">
        <authorList>
            <person name="Angeles D.G."/>
            <person name="Arvik A.J."/>
            <person name="Ashton K.E."/>
            <person name="Baker A.G."/>
            <person name="Benitez E."/>
            <person name="Boateng E.S."/>
            <person name="Bopp L.A."/>
            <person name="Canales M.Y."/>
            <person name="Cho C.S."/>
            <person name="Denby A.C."/>
            <person name="Ferrell L.E."/>
            <person name="Gates K.A."/>
            <person name="Goitom S."/>
            <person name="Griffith A.H."/>
            <person name="Hassan A.M."/>
            <person name="James S.C."/>
            <person name="Javed S.A."/>
            <person name="Jordan A.B."/>
            <person name="Kershner D.C."/>
            <person name="Kudva A.P."/>
            <person name="Liu S."/>
            <person name="Loosemore S.B."/>
            <person name="Lyle H.E."/>
            <person name="Mahmud R."/>
            <person name="Martey A."/>
            <person name="Martin B.S."/>
            <person name="Martin C.E."/>
            <person name="Martin G.J."/>
            <person name="McClellan E."/>
            <person name="Paladino M.R."/>
            <person name="Papa A.R."/>
            <person name="Perez K."/>
            <person name="Rhodes B.E."/>
            <person name="Riddervold E.J."/>
            <person name="Roudabush H."/>
            <person name="Ruiz I.A."/>
            <person name="Russell E.L."/>
            <person name="Sams C.E."/>
            <person name="Shin S."/>
            <person name="Smith G.L."/>
            <person name="Snowman J.L."/>
            <person name="Timberlake T."/>
            <person name="Tucker Z.R."/>
            <person name="Vashistha N."/>
            <person name="Voshell S.M."/>
            <person name="Vuppala S."/>
            <person name="Wallace A.L."/>
            <person name="Ko C."/>
            <person name="Russell D.A."/>
            <person name="Jacobs-Sera D."/>
            <person name="Hatfull G.F."/>
        </authorList>
    </citation>
    <scope>NUCLEOTIDE SEQUENCE</scope>
</reference>
<protein>
    <recommendedName>
        <fullName evidence="3">Minor tail protein</fullName>
    </recommendedName>
</protein>
<accession>A0AAU8GUD6</accession>
<dbReference type="EMBL" id="PP758916">
    <property type="protein sequence ID" value="XCH44259.1"/>
    <property type="molecule type" value="Genomic_DNA"/>
</dbReference>
<evidence type="ECO:0000313" key="2">
    <source>
        <dbReference type="EMBL" id="XCH44259.1"/>
    </source>
</evidence>
<proteinExistence type="predicted"/>